<feature type="region of interest" description="Disordered" evidence="4">
    <location>
        <begin position="356"/>
        <end position="394"/>
    </location>
</feature>
<feature type="compositionally biased region" description="Pro residues" evidence="4">
    <location>
        <begin position="756"/>
        <end position="766"/>
    </location>
</feature>
<evidence type="ECO:0000259" key="5">
    <source>
        <dbReference type="PROSITE" id="PS51182"/>
    </source>
</evidence>
<dbReference type="InterPro" id="IPR015425">
    <property type="entry name" value="FH2_Formin"/>
</dbReference>
<dbReference type="STRING" id="71139.A0A059CQX3"/>
<evidence type="ECO:0000256" key="2">
    <source>
        <dbReference type="ARBA" id="ARBA00022912"/>
    </source>
</evidence>
<feature type="domain" description="C2 tensin-type" evidence="5">
    <location>
        <begin position="139"/>
        <end position="278"/>
    </location>
</feature>
<feature type="compositionally biased region" description="Polar residues" evidence="4">
    <location>
        <begin position="936"/>
        <end position="945"/>
    </location>
</feature>
<dbReference type="InterPro" id="IPR029021">
    <property type="entry name" value="Prot-tyrosine_phosphatase-like"/>
</dbReference>
<feature type="compositionally biased region" description="Pro residues" evidence="4">
    <location>
        <begin position="734"/>
        <end position="746"/>
    </location>
</feature>
<dbReference type="InterPro" id="IPR051144">
    <property type="entry name" value="Formin_homology_domain"/>
</dbReference>
<dbReference type="Gene3D" id="1.20.58.2220">
    <property type="entry name" value="Formin, FH2 domain"/>
    <property type="match status" value="1"/>
</dbReference>
<dbReference type="Gene3D" id="3.90.190.10">
    <property type="entry name" value="Protein tyrosine phosphatase superfamily"/>
    <property type="match status" value="1"/>
</dbReference>
<sequence>MVFNFREGENQSHIAKLLSEYDMTVMDYPRHYEGCPVLTMEMIHHFLRSSESWLLLGQQNVLLMHCERGGWPVLAFMLAALLIYRKQYTGEQKTLDMVYKQAPRELLQLMSPLNPLPSQLRYLQYVSRRNVGSEWPPLDRALTLDCIILRLIPTLDAEGGCRPIFRIFGQDPFMITDKTPKVLFSTPKRSKLVRHYKQADCELVKIDIHCYIQGDVVLECISLDDDLDHEEMMFRVMFNTAFIRANILMLNRDEIDVLWNSKDQYPKDFRAEILFSDMDAASSLIPVELPSNEEKEGLPVEAFAKVREIFSSVDWTDPKADVALNVLHQIQATSVLSENLKSGGAQYDITNLLLDSSPMKETKTQKEPADRSGDEAPVKHSMSPSEPSEDDRTTIKKVEAQEEQALKHRPISTLEPSQDAGLIVQKVEVKETQVSAQRPDPAKLISQRLSRSSLSAPVLNANLSQGSSIPVSRYHSAPSALGITALLQDHAASQTDEIIDPLTKSSISAISSPMLSISRPMHSHTVLNPLLPQPLLVLPRQPPLSSNSVGPHTAVDKLSQNAQLTMESEDSLLSETIGPTLSPLDDNALEHGDRSSILSNLSPQSSLSGPFDFPATKISSLLPSPPVPASPSQVESLSNIAKSLSSNASSPTHVISTVASLIGNNSSPSPPLPASEVSASAASLISRVPSTKSLAVISKPQILPPPPPPPPPPSPSPSPHPRTALGSGSAALVPLPPPPPPPPPCTEPASGFMTAPPHPPPLPPSSDPVSGFVTTPPPPFSRSDPASGFVSTPPAPPPTPPLPSYSGRALGSMAAPPVPLLPSPRSAPLPGSMVTPPPPPPQSGFLPGSTVTAPAAPPLSPLGSGPVSGSISTPSAPPPPPPPGLTQKASISKNSATIPPPPPQPLTGGNIGPVPATPNPPTPPFHPKGRILSRSGPRNQVQQKKANLKPYHWLKLTRAMQGSLWAEAQKSDDSLKAPEFDMSEIESLFSVASTSDSTHGKSSRASGRKSDKIQLIDLRRAYNCEIMLTKVKVPLPDLMSFVLALDDSALDVDQVDNLIKFCPTKEEIELLKGYNGDKEALGKCEQFFLELMKVPRVEAKLRVFSFKIQFHSQVSDLSSSLNVVNAASEEIRNSVKLKRIMQTILSLGNALNQGTARGSAIGFRLDSLLKLTDTRAKNNKITLMHYLCKVLAEKLPEVIDFPKDLTHLEASTKIQLKFLAEEMQAISKGLEKVVQELAASENDGPVSKNFCENLKEFLGIAEAEVRSLALLYSSVGRSADALALYFGEDPARCPFEQVVSTLLNFVRTFIRAHDENCKQLELEKRKMQKEAETPKVKTGALEAA</sequence>
<feature type="compositionally biased region" description="Pro residues" evidence="4">
    <location>
        <begin position="915"/>
        <end position="926"/>
    </location>
</feature>
<dbReference type="Pfam" id="PF10409">
    <property type="entry name" value="PTEN_C2"/>
    <property type="match status" value="1"/>
</dbReference>
<feature type="compositionally biased region" description="Pro residues" evidence="4">
    <location>
        <begin position="702"/>
        <end position="720"/>
    </location>
</feature>
<dbReference type="EMBL" id="KK198755">
    <property type="protein sequence ID" value="KCW80576.1"/>
    <property type="molecule type" value="Genomic_DNA"/>
</dbReference>
<dbReference type="InterPro" id="IPR014020">
    <property type="entry name" value="Tensin_C2-dom"/>
</dbReference>
<feature type="compositionally biased region" description="Pro residues" evidence="4">
    <location>
        <begin position="875"/>
        <end position="884"/>
    </location>
</feature>
<dbReference type="PROSITE" id="PS51182">
    <property type="entry name" value="C2_TENSIN"/>
    <property type="match status" value="1"/>
</dbReference>
<feature type="region of interest" description="Disordered" evidence="4">
    <location>
        <begin position="696"/>
        <end position="947"/>
    </location>
</feature>
<feature type="compositionally biased region" description="Polar residues" evidence="4">
    <location>
        <begin position="887"/>
        <end position="897"/>
    </location>
</feature>
<accession>A0A059CQX3</accession>
<dbReference type="InParanoid" id="A0A059CQX3"/>
<dbReference type="SUPFAM" id="SSF52799">
    <property type="entry name" value="(Phosphotyrosine protein) phosphatases II"/>
    <property type="match status" value="1"/>
</dbReference>
<evidence type="ECO:0000256" key="4">
    <source>
        <dbReference type="SAM" id="MobiDB-lite"/>
    </source>
</evidence>
<feature type="domain" description="FH2" evidence="6">
    <location>
        <begin position="938"/>
        <end position="1335"/>
    </location>
</feature>
<proteinExistence type="inferred from homology"/>
<dbReference type="eggNOG" id="ENOG502QQEE">
    <property type="taxonomic scope" value="Eukaryota"/>
</dbReference>
<organism evidence="7">
    <name type="scientific">Eucalyptus grandis</name>
    <name type="common">Flooded gum</name>
    <dbReference type="NCBI Taxonomy" id="71139"/>
    <lineage>
        <taxon>Eukaryota</taxon>
        <taxon>Viridiplantae</taxon>
        <taxon>Streptophyta</taxon>
        <taxon>Embryophyta</taxon>
        <taxon>Tracheophyta</taxon>
        <taxon>Spermatophyta</taxon>
        <taxon>Magnoliopsida</taxon>
        <taxon>eudicotyledons</taxon>
        <taxon>Gunneridae</taxon>
        <taxon>Pentapetalae</taxon>
        <taxon>rosids</taxon>
        <taxon>malvids</taxon>
        <taxon>Myrtales</taxon>
        <taxon>Myrtaceae</taxon>
        <taxon>Myrtoideae</taxon>
        <taxon>Eucalypteae</taxon>
        <taxon>Eucalyptus</taxon>
    </lineage>
</organism>
<feature type="compositionally biased region" description="Low complexity" evidence="4">
    <location>
        <begin position="843"/>
        <end position="854"/>
    </location>
</feature>
<dbReference type="Gene3D" id="2.60.40.1110">
    <property type="match status" value="1"/>
</dbReference>
<dbReference type="GO" id="GO:0004721">
    <property type="term" value="F:phosphoprotein phosphatase activity"/>
    <property type="evidence" value="ECO:0007669"/>
    <property type="project" value="UniProtKB-KW"/>
</dbReference>
<feature type="compositionally biased region" description="Low complexity" evidence="4">
    <location>
        <begin position="861"/>
        <end position="870"/>
    </location>
</feature>
<reference evidence="7" key="1">
    <citation type="submission" date="2013-07" db="EMBL/GenBank/DDBJ databases">
        <title>The genome of Eucalyptus grandis.</title>
        <authorList>
            <person name="Schmutz J."/>
            <person name="Hayes R."/>
            <person name="Myburg A."/>
            <person name="Tuskan G."/>
            <person name="Grattapaglia D."/>
            <person name="Rokhsar D.S."/>
        </authorList>
    </citation>
    <scope>NUCLEOTIDE SEQUENCE</scope>
    <source>
        <tissue evidence="7">Leaf extractions</tissue>
    </source>
</reference>
<feature type="compositionally biased region" description="Pro residues" evidence="4">
    <location>
        <begin position="793"/>
        <end position="803"/>
    </location>
</feature>
<gene>
    <name evidence="7" type="ORF">EUGRSUZ_C01939</name>
</gene>
<dbReference type="InterPro" id="IPR035892">
    <property type="entry name" value="C2_domain_sf"/>
</dbReference>
<evidence type="ECO:0000256" key="3">
    <source>
        <dbReference type="RuleBase" id="RU361260"/>
    </source>
</evidence>
<evidence type="ECO:0000256" key="1">
    <source>
        <dbReference type="ARBA" id="ARBA00006468"/>
    </source>
</evidence>
<feature type="region of interest" description="Disordered" evidence="4">
    <location>
        <begin position="566"/>
        <end position="589"/>
    </location>
</feature>
<dbReference type="PANTHER" id="PTHR45733:SF8">
    <property type="entry name" value="FORMIN-J"/>
    <property type="match status" value="1"/>
</dbReference>
<dbReference type="SUPFAM" id="SSF101447">
    <property type="entry name" value="Formin homology 2 domain (FH2 domain)"/>
    <property type="match status" value="1"/>
</dbReference>
<dbReference type="PROSITE" id="PS51444">
    <property type="entry name" value="FH2"/>
    <property type="match status" value="1"/>
</dbReference>
<evidence type="ECO:0000259" key="6">
    <source>
        <dbReference type="PROSITE" id="PS51444"/>
    </source>
</evidence>
<dbReference type="Pfam" id="PF02181">
    <property type="entry name" value="FH2"/>
    <property type="match status" value="1"/>
</dbReference>
<name>A0A059CQX3_EUCGR</name>
<dbReference type="SMART" id="SM01326">
    <property type="entry name" value="PTEN_C2"/>
    <property type="match status" value="1"/>
</dbReference>
<feature type="compositionally biased region" description="Basic and acidic residues" evidence="4">
    <location>
        <begin position="358"/>
        <end position="378"/>
    </location>
</feature>
<keyword evidence="2" id="KW-0904">Protein phosphatase</keyword>
<comment type="similarity">
    <text evidence="1">Belongs to the formin-like family. Class-II subfamily.</text>
</comment>
<protein>
    <recommendedName>
        <fullName evidence="3">Formin-like protein</fullName>
    </recommendedName>
</protein>
<dbReference type="OMA" id="NCKQLEY"/>
<evidence type="ECO:0000313" key="7">
    <source>
        <dbReference type="EMBL" id="KCW80576.1"/>
    </source>
</evidence>
<keyword evidence="2" id="KW-0378">Hydrolase</keyword>
<dbReference type="InterPro" id="IPR042201">
    <property type="entry name" value="FH2_Formin_sf"/>
</dbReference>
<dbReference type="SMART" id="SM00498">
    <property type="entry name" value="FH2"/>
    <property type="match status" value="1"/>
</dbReference>
<dbReference type="Gramene" id="KCW80576">
    <property type="protein sequence ID" value="KCW80576"/>
    <property type="gene ID" value="EUGRSUZ_C01939"/>
</dbReference>
<feature type="compositionally biased region" description="Pro residues" evidence="4">
    <location>
        <begin position="816"/>
        <end position="827"/>
    </location>
</feature>
<dbReference type="SUPFAM" id="SSF49562">
    <property type="entry name" value="C2 domain (Calcium/lipid-binding domain, CaLB)"/>
    <property type="match status" value="1"/>
</dbReference>
<dbReference type="PANTHER" id="PTHR45733">
    <property type="entry name" value="FORMIN-J"/>
    <property type="match status" value="1"/>
</dbReference>